<dbReference type="Pfam" id="PF01425">
    <property type="entry name" value="Amidase"/>
    <property type="match status" value="1"/>
</dbReference>
<reference evidence="2 3" key="1">
    <citation type="journal article" date="2019" name="Front. Microbiol.">
        <title>Genomic Features for Desiccation Tolerance and Sugar Biosynthesis in the Extremophile Gloeocapsopsis sp. UTEX B3054.</title>
        <authorList>
            <person name="Urrejola C."/>
            <person name="Alcorta J."/>
            <person name="Salas L."/>
            <person name="Vasquez M."/>
            <person name="Polz M.F."/>
            <person name="Vicuna R."/>
            <person name="Diez B."/>
        </authorList>
    </citation>
    <scope>NUCLEOTIDE SEQUENCE [LARGE SCALE GENOMIC DNA]</scope>
    <source>
        <strain evidence="2 3">1H9</strain>
    </source>
</reference>
<protein>
    <recommendedName>
        <fullName evidence="1">Amidase domain-containing protein</fullName>
    </recommendedName>
</protein>
<evidence type="ECO:0000313" key="3">
    <source>
        <dbReference type="Proteomes" id="UP000441797"/>
    </source>
</evidence>
<organism evidence="2 3">
    <name type="scientific">Gloeocapsopsis dulcis AAB1 = 1H9</name>
    <dbReference type="NCBI Taxonomy" id="1433147"/>
    <lineage>
        <taxon>Bacteria</taxon>
        <taxon>Bacillati</taxon>
        <taxon>Cyanobacteriota</taxon>
        <taxon>Cyanophyceae</taxon>
        <taxon>Oscillatoriophycideae</taxon>
        <taxon>Chroococcales</taxon>
        <taxon>Chroococcaceae</taxon>
        <taxon>Gloeocapsopsis</taxon>
        <taxon>Gloeocapsopsis dulcis</taxon>
    </lineage>
</organism>
<dbReference type="EMBL" id="NAPY01000101">
    <property type="protein sequence ID" value="MUL39565.1"/>
    <property type="molecule type" value="Genomic_DNA"/>
</dbReference>
<dbReference type="AlphaFoldDB" id="A0A6N8G6B9"/>
<dbReference type="Gene3D" id="3.90.1300.10">
    <property type="entry name" value="Amidase signature (AS) domain"/>
    <property type="match status" value="1"/>
</dbReference>
<evidence type="ECO:0000313" key="2">
    <source>
        <dbReference type="EMBL" id="MUL39565.1"/>
    </source>
</evidence>
<gene>
    <name evidence="2" type="ORF">BWI75_25770</name>
</gene>
<proteinExistence type="predicted"/>
<dbReference type="InterPro" id="IPR036928">
    <property type="entry name" value="AS_sf"/>
</dbReference>
<comment type="caution">
    <text evidence="2">The sequence shown here is derived from an EMBL/GenBank/DDBJ whole genome shotgun (WGS) entry which is preliminary data.</text>
</comment>
<evidence type="ECO:0000259" key="1">
    <source>
        <dbReference type="Pfam" id="PF01425"/>
    </source>
</evidence>
<dbReference type="InterPro" id="IPR023631">
    <property type="entry name" value="Amidase_dom"/>
</dbReference>
<accession>A0A6N8G6B9</accession>
<name>A0A6N8G6B9_9CHRO</name>
<dbReference type="Proteomes" id="UP000441797">
    <property type="component" value="Unassembled WGS sequence"/>
</dbReference>
<sequence>MKYREGKFNNNPAKSGRVGALHCIPVIAKDNYDTADMPTTAGYVGLKGSIPPNDAVIWYPLHNYSSNLYNLAGSCN</sequence>
<dbReference type="RefSeq" id="WP_196602043.1">
    <property type="nucleotide sequence ID" value="NZ_CAWNSU010000119.1"/>
</dbReference>
<keyword evidence="3" id="KW-1185">Reference proteome</keyword>
<dbReference type="SUPFAM" id="SSF75304">
    <property type="entry name" value="Amidase signature (AS) enzymes"/>
    <property type="match status" value="1"/>
</dbReference>
<feature type="domain" description="Amidase" evidence="1">
    <location>
        <begin position="15"/>
        <end position="59"/>
    </location>
</feature>